<name>Q2IN31_ANADE</name>
<protein>
    <submittedName>
        <fullName evidence="1">Uncharacterized protein</fullName>
    </submittedName>
</protein>
<dbReference type="Proteomes" id="UP000001935">
    <property type="component" value="Chromosome"/>
</dbReference>
<gene>
    <name evidence="1" type="ordered locus">Adeh_0435</name>
</gene>
<reference evidence="1 2" key="1">
    <citation type="submission" date="2006-01" db="EMBL/GenBank/DDBJ databases">
        <title>Complete sequence of Anaeromyxobacter dehalogenans 2CP-C.</title>
        <authorList>
            <consortium name="US DOE Joint Genome Institute"/>
            <person name="Copeland A."/>
            <person name="Lucas S."/>
            <person name="Lapidus A."/>
            <person name="Barry K."/>
            <person name="Detter J.C."/>
            <person name="Glavina T."/>
            <person name="Hammon N."/>
            <person name="Israni S."/>
            <person name="Pitluck S."/>
            <person name="Brettin T."/>
            <person name="Bruce D."/>
            <person name="Han C."/>
            <person name="Tapia R."/>
            <person name="Gilna P."/>
            <person name="Kiss H."/>
            <person name="Schmutz J."/>
            <person name="Larimer F."/>
            <person name="Land M."/>
            <person name="Kyrpides N."/>
            <person name="Anderson I."/>
            <person name="Sanford R.A."/>
            <person name="Ritalahti K.M."/>
            <person name="Thomas H.S."/>
            <person name="Kirby J.R."/>
            <person name="Zhulin I.B."/>
            <person name="Loeffler F.E."/>
            <person name="Richardson P."/>
        </authorList>
    </citation>
    <scope>NUCLEOTIDE SEQUENCE [LARGE SCALE GENOMIC DNA]</scope>
    <source>
        <strain evidence="1 2">2CP-C</strain>
    </source>
</reference>
<dbReference type="OrthoDB" id="9905180at2"/>
<dbReference type="AlphaFoldDB" id="Q2IN31"/>
<evidence type="ECO:0000313" key="1">
    <source>
        <dbReference type="EMBL" id="ABC80211.1"/>
    </source>
</evidence>
<dbReference type="EMBL" id="CP000251">
    <property type="protein sequence ID" value="ABC80211.1"/>
    <property type="molecule type" value="Genomic_DNA"/>
</dbReference>
<organism evidence="1 2">
    <name type="scientific">Anaeromyxobacter dehalogenans (strain 2CP-C)</name>
    <dbReference type="NCBI Taxonomy" id="290397"/>
    <lineage>
        <taxon>Bacteria</taxon>
        <taxon>Pseudomonadati</taxon>
        <taxon>Myxococcota</taxon>
        <taxon>Myxococcia</taxon>
        <taxon>Myxococcales</taxon>
        <taxon>Cystobacterineae</taxon>
        <taxon>Anaeromyxobacteraceae</taxon>
        <taxon>Anaeromyxobacter</taxon>
    </lineage>
</organism>
<sequence length="91" mass="9884">MGARARTRSERLRRRLQAERVHLVIDYVTLADGSWAALCGMPEAMAVGATYAEARERLCAVLGEQMGRAALEAATVVEDVPFGAEELGMAY</sequence>
<dbReference type="RefSeq" id="WP_011419494.1">
    <property type="nucleotide sequence ID" value="NC_007760.1"/>
</dbReference>
<dbReference type="KEGG" id="ade:Adeh_0435"/>
<dbReference type="STRING" id="290397.Adeh_0435"/>
<proteinExistence type="predicted"/>
<evidence type="ECO:0000313" key="2">
    <source>
        <dbReference type="Proteomes" id="UP000001935"/>
    </source>
</evidence>
<accession>Q2IN31</accession>
<dbReference type="HOGENOM" id="CLU_2420564_0_0_7"/>